<evidence type="ECO:0000313" key="2">
    <source>
        <dbReference type="EMBL" id="VDN81991.1"/>
    </source>
</evidence>
<dbReference type="AlphaFoldDB" id="A0A0N4SYJ2"/>
<name>A0A0N4SYJ2_BRUPA</name>
<feature type="compositionally biased region" description="Acidic residues" evidence="1">
    <location>
        <begin position="14"/>
        <end position="24"/>
    </location>
</feature>
<proteinExistence type="predicted"/>
<evidence type="ECO:0000313" key="3">
    <source>
        <dbReference type="Proteomes" id="UP000278627"/>
    </source>
</evidence>
<organism evidence="4">
    <name type="scientific">Brugia pahangi</name>
    <name type="common">Filarial nematode worm</name>
    <dbReference type="NCBI Taxonomy" id="6280"/>
    <lineage>
        <taxon>Eukaryota</taxon>
        <taxon>Metazoa</taxon>
        <taxon>Ecdysozoa</taxon>
        <taxon>Nematoda</taxon>
        <taxon>Chromadorea</taxon>
        <taxon>Rhabditida</taxon>
        <taxon>Spirurina</taxon>
        <taxon>Spiruromorpha</taxon>
        <taxon>Filarioidea</taxon>
        <taxon>Onchocercidae</taxon>
        <taxon>Brugia</taxon>
    </lineage>
</organism>
<dbReference type="WBParaSite" id="BPAG_0000080401-mRNA-1">
    <property type="protein sequence ID" value="BPAG_0000080401-mRNA-1"/>
    <property type="gene ID" value="BPAG_0000080401"/>
</dbReference>
<feature type="compositionally biased region" description="Polar residues" evidence="1">
    <location>
        <begin position="1"/>
        <end position="10"/>
    </location>
</feature>
<gene>
    <name evidence="2" type="ORF">BPAG_LOCUS805</name>
</gene>
<protein>
    <submittedName>
        <fullName evidence="4">GATA zinc finger domain-containing protein 10-like</fullName>
    </submittedName>
</protein>
<evidence type="ECO:0000313" key="4">
    <source>
        <dbReference type="WBParaSite" id="BPAG_0000080401-mRNA-1"/>
    </source>
</evidence>
<reference evidence="2 3" key="2">
    <citation type="submission" date="2018-11" db="EMBL/GenBank/DDBJ databases">
        <authorList>
            <consortium name="Pathogen Informatics"/>
        </authorList>
    </citation>
    <scope>NUCLEOTIDE SEQUENCE [LARGE SCALE GENOMIC DNA]</scope>
</reference>
<evidence type="ECO:0000256" key="1">
    <source>
        <dbReference type="SAM" id="MobiDB-lite"/>
    </source>
</evidence>
<dbReference type="STRING" id="6280.A0A0N4SYJ2"/>
<keyword evidence="3" id="KW-1185">Reference proteome</keyword>
<dbReference type="Proteomes" id="UP000278627">
    <property type="component" value="Unassembled WGS sequence"/>
</dbReference>
<feature type="compositionally biased region" description="Low complexity" evidence="1">
    <location>
        <begin position="25"/>
        <end position="68"/>
    </location>
</feature>
<sequence>MSKNGFSSDRQGTDDEEGEEEESSSVDGTIASPAQQQQQQQHQHQQQQQQQQHHHQQQQQQQQHQQQQGTTSPVLEGGWPPLHLGTHHGVTSGPLSHMSSASLHQLPHQQPTQLPPFEKYCEQIDVKPYVYDPMAGYQWQQPNSYMPPNYYNSI</sequence>
<reference evidence="4" key="1">
    <citation type="submission" date="2017-02" db="UniProtKB">
        <authorList>
            <consortium name="WormBaseParasite"/>
        </authorList>
    </citation>
    <scope>IDENTIFICATION</scope>
</reference>
<feature type="compositionally biased region" description="Polar residues" evidence="1">
    <location>
        <begin position="93"/>
        <end position="102"/>
    </location>
</feature>
<accession>A0A0N4SYJ2</accession>
<feature type="region of interest" description="Disordered" evidence="1">
    <location>
        <begin position="1"/>
        <end position="110"/>
    </location>
</feature>
<dbReference type="EMBL" id="UZAD01000044">
    <property type="protein sequence ID" value="VDN81991.1"/>
    <property type="molecule type" value="Genomic_DNA"/>
</dbReference>